<dbReference type="AlphaFoldDB" id="A0A5C6D759"/>
<name>A0A5C6D759_9BACT</name>
<evidence type="ECO:0000313" key="2">
    <source>
        <dbReference type="Proteomes" id="UP000319143"/>
    </source>
</evidence>
<proteinExistence type="predicted"/>
<dbReference type="EMBL" id="SJPV01000012">
    <property type="protein sequence ID" value="TWU32650.1"/>
    <property type="molecule type" value="Genomic_DNA"/>
</dbReference>
<sequence length="353" mass="38923">MKMMNKMKDLWKDRRRFLKTSLAWPMVVMAAMVPLLSSSLCSAQQCTIDWTAQYDPRNSNQDRDETNGPVPIVDADDVIGYTADGNRVDEDDIAATPLALAIFAKRGWKNQLVHFSYNSCPMNGSEPKPTEHKASVEGAVTEFGYDTTVTQFFDCQVDSQWNAAVANAVVVIKSTGNGKKFYWLQAGPHELAYRALEQVKKEAPEKLQNVVLVSHSGVNNVSTHPIRGSLGGGCGHTLRDCLALDDSIGYFYTSLQGGNTNFGSKKANNWAAVAWMNTIDCDAWNFVEKRFRKAQEMYDKPGLDASDAGMAYTLATRDPDGNFVTMTKWVDGWCPEGTGRSEPTGSTTSPANR</sequence>
<comment type="caution">
    <text evidence="1">The sequence shown here is derived from an EMBL/GenBank/DDBJ whole genome shotgun (WGS) entry which is preliminary data.</text>
</comment>
<reference evidence="1 2" key="1">
    <citation type="submission" date="2019-02" db="EMBL/GenBank/DDBJ databases">
        <title>Deep-cultivation of Planctomycetes and their phenomic and genomic characterization uncovers novel biology.</title>
        <authorList>
            <person name="Wiegand S."/>
            <person name="Jogler M."/>
            <person name="Boedeker C."/>
            <person name="Pinto D."/>
            <person name="Vollmers J."/>
            <person name="Rivas-Marin E."/>
            <person name="Kohn T."/>
            <person name="Peeters S.H."/>
            <person name="Heuer A."/>
            <person name="Rast P."/>
            <person name="Oberbeckmann S."/>
            <person name="Bunk B."/>
            <person name="Jeske O."/>
            <person name="Meyerdierks A."/>
            <person name="Storesund J.E."/>
            <person name="Kallscheuer N."/>
            <person name="Luecker S."/>
            <person name="Lage O.M."/>
            <person name="Pohl T."/>
            <person name="Merkel B.J."/>
            <person name="Hornburger P."/>
            <person name="Mueller R.-W."/>
            <person name="Bruemmer F."/>
            <person name="Labrenz M."/>
            <person name="Spormann A.M."/>
            <person name="Op Den Camp H."/>
            <person name="Overmann J."/>
            <person name="Amann R."/>
            <person name="Jetten M.S.M."/>
            <person name="Mascher T."/>
            <person name="Medema M.H."/>
            <person name="Devos D.P."/>
            <person name="Kaster A.-K."/>
            <person name="Ovreas L."/>
            <person name="Rohde M."/>
            <person name="Galperin M.Y."/>
            <person name="Jogler C."/>
        </authorList>
    </citation>
    <scope>NUCLEOTIDE SEQUENCE [LARGE SCALE GENOMIC DNA]</scope>
    <source>
        <strain evidence="1 2">Poly41</strain>
    </source>
</reference>
<organism evidence="1 2">
    <name type="scientific">Novipirellula artificiosorum</name>
    <dbReference type="NCBI Taxonomy" id="2528016"/>
    <lineage>
        <taxon>Bacteria</taxon>
        <taxon>Pseudomonadati</taxon>
        <taxon>Planctomycetota</taxon>
        <taxon>Planctomycetia</taxon>
        <taxon>Pirellulales</taxon>
        <taxon>Pirellulaceae</taxon>
        <taxon>Novipirellula</taxon>
    </lineage>
</organism>
<evidence type="ECO:0000313" key="1">
    <source>
        <dbReference type="EMBL" id="TWU32650.1"/>
    </source>
</evidence>
<gene>
    <name evidence="1" type="ORF">Poly41_56280</name>
</gene>
<protein>
    <submittedName>
        <fullName evidence="1">Uncharacterized protein</fullName>
    </submittedName>
</protein>
<keyword evidence="2" id="KW-1185">Reference proteome</keyword>
<accession>A0A5C6D759</accession>
<dbReference type="Proteomes" id="UP000319143">
    <property type="component" value="Unassembled WGS sequence"/>
</dbReference>